<proteinExistence type="predicted"/>
<dbReference type="AlphaFoldDB" id="A0A1M7YCR1"/>
<dbReference type="EMBL" id="FRFE01000018">
    <property type="protein sequence ID" value="SHO50393.1"/>
    <property type="molecule type" value="Genomic_DNA"/>
</dbReference>
<evidence type="ECO:0000313" key="3">
    <source>
        <dbReference type="EMBL" id="SHO50393.1"/>
    </source>
</evidence>
<evidence type="ECO:0000256" key="1">
    <source>
        <dbReference type="SAM" id="Coils"/>
    </source>
</evidence>
<reference evidence="3 4" key="1">
    <citation type="submission" date="2016-12" db="EMBL/GenBank/DDBJ databases">
        <authorList>
            <person name="Song W.-J."/>
            <person name="Kurnit D.M."/>
        </authorList>
    </citation>
    <scope>NUCLEOTIDE SEQUENCE [LARGE SCALE GENOMIC DNA]</scope>
    <source>
        <strain evidence="3 4">DSM 18488</strain>
    </source>
</reference>
<evidence type="ECO:0008006" key="5">
    <source>
        <dbReference type="Google" id="ProtNLM"/>
    </source>
</evidence>
<accession>A0A1M7YCR1</accession>
<keyword evidence="2" id="KW-0732">Signal</keyword>
<dbReference type="Proteomes" id="UP000184603">
    <property type="component" value="Unassembled WGS sequence"/>
</dbReference>
<dbReference type="OrthoDB" id="974738at2"/>
<organism evidence="3 4">
    <name type="scientific">Desulfopila aestuarii DSM 18488</name>
    <dbReference type="NCBI Taxonomy" id="1121416"/>
    <lineage>
        <taxon>Bacteria</taxon>
        <taxon>Pseudomonadati</taxon>
        <taxon>Thermodesulfobacteriota</taxon>
        <taxon>Desulfobulbia</taxon>
        <taxon>Desulfobulbales</taxon>
        <taxon>Desulfocapsaceae</taxon>
        <taxon>Desulfopila</taxon>
    </lineage>
</organism>
<feature type="chain" id="PRO_5012025914" description="Porin" evidence="2">
    <location>
        <begin position="24"/>
        <end position="432"/>
    </location>
</feature>
<dbReference type="RefSeq" id="WP_073614861.1">
    <property type="nucleotide sequence ID" value="NZ_FRFE01000018.1"/>
</dbReference>
<dbReference type="SUPFAM" id="SSF56935">
    <property type="entry name" value="Porins"/>
    <property type="match status" value="1"/>
</dbReference>
<keyword evidence="1" id="KW-0175">Coiled coil</keyword>
<keyword evidence="4" id="KW-1185">Reference proteome</keyword>
<gene>
    <name evidence="3" type="ORF">SAMN02745220_03396</name>
</gene>
<feature type="signal peptide" evidence="2">
    <location>
        <begin position="1"/>
        <end position="23"/>
    </location>
</feature>
<name>A0A1M7YCR1_9BACT</name>
<sequence length="432" mass="46573">MNRKQRALLAGAGALLMAQFVPAVQAEAKQVTVDAKMLEQLQQLVMDQQKQLDKLQQQVDQFQQTAVAAQTQAQEAKTVAEEVKTSSQAAKTVVSGSERVKLAVSGQVNRAVNVADDGDQTDAYFVDNGASNSRIRFVGTGAMSEDLTLGTNLEIALAPNLSGDVSQSKQESGDFFEERVAELYLQSKQYGKVSLGKGSTPSDGTAEVDLSGTDVIQYASYADIAGGLLFRESSTNMLTGVKVSNAFNDFDGLSRKSRLRYDSPLFYGFGVAGSVISDSRWDTALRWSGSGYGFKAGAAAAVAYVNESNADYQYDGSLSLLHEETGLNLTFSAGTKDADNGDDPYSIYTKLGWQTQFCPLGKTSFGLDYGYGENISASGDEGDSFGFAMVQTIAEYGTELYFQFRQYSLDRDSMYADVDDINVGTIGARVKF</sequence>
<dbReference type="STRING" id="1121416.SAMN02745220_03396"/>
<protein>
    <recommendedName>
        <fullName evidence="5">Porin</fullName>
    </recommendedName>
</protein>
<evidence type="ECO:0000256" key="2">
    <source>
        <dbReference type="SAM" id="SignalP"/>
    </source>
</evidence>
<evidence type="ECO:0000313" key="4">
    <source>
        <dbReference type="Proteomes" id="UP000184603"/>
    </source>
</evidence>
<feature type="coiled-coil region" evidence="1">
    <location>
        <begin position="38"/>
        <end position="72"/>
    </location>
</feature>